<evidence type="ECO:0000256" key="3">
    <source>
        <dbReference type="ARBA" id="ARBA00022737"/>
    </source>
</evidence>
<dbReference type="InterPro" id="IPR002182">
    <property type="entry name" value="NB-ARC"/>
</dbReference>
<dbReference type="FunCoup" id="A0A0N7KNA1">
    <property type="interactions" value="101"/>
</dbReference>
<dbReference type="GO" id="GO:0043531">
    <property type="term" value="F:ADP binding"/>
    <property type="evidence" value="ECO:0007669"/>
    <property type="project" value="InterPro"/>
</dbReference>
<evidence type="ECO:0000256" key="4">
    <source>
        <dbReference type="ARBA" id="ARBA00022741"/>
    </source>
</evidence>
<protein>
    <submittedName>
        <fullName evidence="11">Os07g0294100 protein</fullName>
    </submittedName>
</protein>
<name>A0A0N7KNA1_ORYSJ</name>
<keyword evidence="3" id="KW-0677">Repeat</keyword>
<dbReference type="InterPro" id="IPR032675">
    <property type="entry name" value="LRR_dom_sf"/>
</dbReference>
<dbReference type="OMA" id="WIACEGA"/>
<dbReference type="Gene3D" id="3.80.10.10">
    <property type="entry name" value="Ribonuclease Inhibitor"/>
    <property type="match status" value="1"/>
</dbReference>
<evidence type="ECO:0000259" key="9">
    <source>
        <dbReference type="Pfam" id="PF18052"/>
    </source>
</evidence>
<evidence type="ECO:0000256" key="6">
    <source>
        <dbReference type="ARBA" id="ARBA00023054"/>
    </source>
</evidence>
<accession>A0A0N7KNA1</accession>
<dbReference type="SUPFAM" id="SSF52540">
    <property type="entry name" value="P-loop containing nucleoside triphosphate hydrolases"/>
    <property type="match status" value="1"/>
</dbReference>
<comment type="similarity">
    <text evidence="1">Belongs to the disease resistance NB-LRR family.</text>
</comment>
<dbReference type="Pfam" id="PF18052">
    <property type="entry name" value="Rx_N"/>
    <property type="match status" value="1"/>
</dbReference>
<keyword evidence="12" id="KW-1185">Reference proteome</keyword>
<dbReference type="InterPro" id="IPR038005">
    <property type="entry name" value="RX-like_CC"/>
</dbReference>
<evidence type="ECO:0000256" key="5">
    <source>
        <dbReference type="ARBA" id="ARBA00022821"/>
    </source>
</evidence>
<evidence type="ECO:0000256" key="7">
    <source>
        <dbReference type="SAM" id="MobiDB-lite"/>
    </source>
</evidence>
<dbReference type="SUPFAM" id="SSF52058">
    <property type="entry name" value="L domain-like"/>
    <property type="match status" value="1"/>
</dbReference>
<dbReference type="Pfam" id="PF00931">
    <property type="entry name" value="NB-ARC"/>
    <property type="match status" value="1"/>
</dbReference>
<dbReference type="InParanoid" id="A0A0N7KNA1"/>
<dbReference type="Pfam" id="PF23598">
    <property type="entry name" value="LRR_14"/>
    <property type="match status" value="1"/>
</dbReference>
<dbReference type="CDD" id="cd14798">
    <property type="entry name" value="RX-CC_like"/>
    <property type="match status" value="1"/>
</dbReference>
<dbReference type="PANTHER" id="PTHR19338:SF69">
    <property type="entry name" value="OS07G0294100 PROTEIN"/>
    <property type="match status" value="1"/>
</dbReference>
<reference evidence="11 12" key="3">
    <citation type="journal article" date="2013" name="Rice">
        <title>Improvement of the Oryza sativa Nipponbare reference genome using next generation sequence and optical map data.</title>
        <authorList>
            <person name="Kawahara Y."/>
            <person name="de la Bastide M."/>
            <person name="Hamilton J.P."/>
            <person name="Kanamori H."/>
            <person name="McCombie W.R."/>
            <person name="Ouyang S."/>
            <person name="Schwartz D.C."/>
            <person name="Tanaka T."/>
            <person name="Wu J."/>
            <person name="Zhou S."/>
            <person name="Childs K.L."/>
            <person name="Davidson R.M."/>
            <person name="Lin H."/>
            <person name="Quesada-Ocampo L."/>
            <person name="Vaillancourt B."/>
            <person name="Sakai H."/>
            <person name="Lee S.S."/>
            <person name="Kim J."/>
            <person name="Numa H."/>
            <person name="Itoh T."/>
            <person name="Buell C.R."/>
            <person name="Matsumoto T."/>
        </authorList>
    </citation>
    <scope>NUCLEOTIDE SEQUENCE [LARGE SCALE GENOMIC DNA]</scope>
    <source>
        <strain evidence="12">cv. Nipponbare</strain>
    </source>
</reference>
<feature type="domain" description="Disease resistance R13L4/SHOC-2-like LRR" evidence="10">
    <location>
        <begin position="311"/>
        <end position="662"/>
    </location>
</feature>
<keyword evidence="2" id="KW-0433">Leucine-rich repeat</keyword>
<sequence>MEFPTGAMAAVIPKLSKLLMEEYGLQNSVKEGITFLNSELESMQAEVDKISKVPLDQLDSQIKIWARDVRELSYDIEDNVDTFMLCVDDLEARKKHDFTWLIDKYCKSLSELKIHHKIANDIKHDIIPVKEVVERHDRYNADDVDSKLPTIIDPRILKLYDNVTKPVGVDKASGDLIKKLSMETDQSSQKLKMISVVGFGGLGKTTLAKEVFGMLRVQFSYACFVSVGRKPDIKKVLKSILIEVNKQKHMSDLAKLSERHLIDEIREYLENRRMHEEHNTSLVSRNVRRLALHISWNQDIDNNLPVDMARLRSFNAFECPTSMMPPLLDFHALRVLALEDCDITGGYFLKHLGNLRQLRYLGMRNTGKVELPQEIGNLRHLQTLDVRDSFLDALPVTVYELSKLLCLCMDSFTEVPAGLGNLKSLQELRVYVSDDSCPNFAAELLKLTDLKILHINWYWEVDEVSLKDLVESLRSLRGIEDLDFFSCSDAEMSGWEGWEPPRQLRRFSIDSVRVTLPRLPSWVNSTCVPHLSHLDLRVKAMEMQDLEALARISELRFLSVNVEAGFSWTVPGGGLFPNLRRCHTDIALTFLHGAMPMLMEIELCVVASGGGATSYDVGLGNLLLLKTVEVWIACEGATASQVEEAEAVLRHAVDVHPNRPTFDLHQFNRYWLIKEDKEDGDDEDISATDQEHDSCVMKEAKRTRLSD</sequence>
<evidence type="ECO:0000259" key="8">
    <source>
        <dbReference type="Pfam" id="PF00931"/>
    </source>
</evidence>
<feature type="domain" description="NB-ARC" evidence="8">
    <location>
        <begin position="175"/>
        <end position="274"/>
    </location>
</feature>
<dbReference type="AlphaFoldDB" id="A0A0N7KNA1"/>
<reference evidence="12" key="1">
    <citation type="journal article" date="2005" name="Nature">
        <title>The map-based sequence of the rice genome.</title>
        <authorList>
            <consortium name="International rice genome sequencing project (IRGSP)"/>
            <person name="Matsumoto T."/>
            <person name="Wu J."/>
            <person name="Kanamori H."/>
            <person name="Katayose Y."/>
            <person name="Fujisawa M."/>
            <person name="Namiki N."/>
            <person name="Mizuno H."/>
            <person name="Yamamoto K."/>
            <person name="Antonio B.A."/>
            <person name="Baba T."/>
            <person name="Sakata K."/>
            <person name="Nagamura Y."/>
            <person name="Aoki H."/>
            <person name="Arikawa K."/>
            <person name="Arita K."/>
            <person name="Bito T."/>
            <person name="Chiden Y."/>
            <person name="Fujitsuka N."/>
            <person name="Fukunaka R."/>
            <person name="Hamada M."/>
            <person name="Harada C."/>
            <person name="Hayashi A."/>
            <person name="Hijishita S."/>
            <person name="Honda M."/>
            <person name="Hosokawa S."/>
            <person name="Ichikawa Y."/>
            <person name="Idonuma A."/>
            <person name="Iijima M."/>
            <person name="Ikeda M."/>
            <person name="Ikeno M."/>
            <person name="Ito K."/>
            <person name="Ito S."/>
            <person name="Ito T."/>
            <person name="Ito Y."/>
            <person name="Ito Y."/>
            <person name="Iwabuchi A."/>
            <person name="Kamiya K."/>
            <person name="Karasawa W."/>
            <person name="Kurita K."/>
            <person name="Katagiri S."/>
            <person name="Kikuta A."/>
            <person name="Kobayashi H."/>
            <person name="Kobayashi N."/>
            <person name="Machita K."/>
            <person name="Maehara T."/>
            <person name="Masukawa M."/>
            <person name="Mizubayashi T."/>
            <person name="Mukai Y."/>
            <person name="Nagasaki H."/>
            <person name="Nagata Y."/>
            <person name="Naito S."/>
            <person name="Nakashima M."/>
            <person name="Nakama Y."/>
            <person name="Nakamichi Y."/>
            <person name="Nakamura M."/>
            <person name="Meguro A."/>
            <person name="Negishi M."/>
            <person name="Ohta I."/>
            <person name="Ohta T."/>
            <person name="Okamoto M."/>
            <person name="Ono N."/>
            <person name="Saji S."/>
            <person name="Sakaguchi M."/>
            <person name="Sakai K."/>
            <person name="Shibata M."/>
            <person name="Shimokawa T."/>
            <person name="Song J."/>
            <person name="Takazaki Y."/>
            <person name="Terasawa K."/>
            <person name="Tsugane M."/>
            <person name="Tsuji K."/>
            <person name="Ueda S."/>
            <person name="Waki K."/>
            <person name="Yamagata H."/>
            <person name="Yamamoto M."/>
            <person name="Yamamoto S."/>
            <person name="Yamane H."/>
            <person name="Yoshiki S."/>
            <person name="Yoshihara R."/>
            <person name="Yukawa K."/>
            <person name="Zhong H."/>
            <person name="Yano M."/>
            <person name="Yuan Q."/>
            <person name="Ouyang S."/>
            <person name="Liu J."/>
            <person name="Jones K.M."/>
            <person name="Gansberger K."/>
            <person name="Moffat K."/>
            <person name="Hill J."/>
            <person name="Bera J."/>
            <person name="Fadrosh D."/>
            <person name="Jin S."/>
            <person name="Johri S."/>
            <person name="Kim M."/>
            <person name="Overton L."/>
            <person name="Reardon M."/>
            <person name="Tsitrin T."/>
            <person name="Vuong H."/>
            <person name="Weaver B."/>
            <person name="Ciecko A."/>
            <person name="Tallon L."/>
            <person name="Jackson J."/>
            <person name="Pai G."/>
            <person name="Aken S.V."/>
            <person name="Utterback T."/>
            <person name="Reidmuller S."/>
            <person name="Feldblyum T."/>
            <person name="Hsiao J."/>
            <person name="Zismann V."/>
            <person name="Iobst S."/>
            <person name="de Vazeille A.R."/>
            <person name="Buell C.R."/>
            <person name="Ying K."/>
            <person name="Li Y."/>
            <person name="Lu T."/>
            <person name="Huang Y."/>
            <person name="Zhao Q."/>
            <person name="Feng Q."/>
            <person name="Zhang L."/>
            <person name="Zhu J."/>
            <person name="Weng Q."/>
            <person name="Mu J."/>
            <person name="Lu Y."/>
            <person name="Fan D."/>
            <person name="Liu Y."/>
            <person name="Guan J."/>
            <person name="Zhang Y."/>
            <person name="Yu S."/>
            <person name="Liu X."/>
            <person name="Zhang Y."/>
            <person name="Hong G."/>
            <person name="Han B."/>
            <person name="Choisne N."/>
            <person name="Demange N."/>
            <person name="Orjeda G."/>
            <person name="Samain S."/>
            <person name="Cattolico L."/>
            <person name="Pelletier E."/>
            <person name="Couloux A."/>
            <person name="Segurens B."/>
            <person name="Wincker P."/>
            <person name="D'Hont A."/>
            <person name="Scarpelli C."/>
            <person name="Weissenbach J."/>
            <person name="Salanoubat M."/>
            <person name="Quetier F."/>
            <person name="Yu Y."/>
            <person name="Kim H.R."/>
            <person name="Rambo T."/>
            <person name="Currie J."/>
            <person name="Collura K."/>
            <person name="Luo M."/>
            <person name="Yang T."/>
            <person name="Ammiraju J.S.S."/>
            <person name="Engler F."/>
            <person name="Soderlund C."/>
            <person name="Wing R.A."/>
            <person name="Palmer L.E."/>
            <person name="de la Bastide M."/>
            <person name="Spiegel L."/>
            <person name="Nascimento L."/>
            <person name="Zutavern T."/>
            <person name="O'Shaughnessy A."/>
            <person name="Dike S."/>
            <person name="Dedhia N."/>
            <person name="Preston R."/>
            <person name="Balija V."/>
            <person name="McCombie W.R."/>
            <person name="Chow T."/>
            <person name="Chen H."/>
            <person name="Chung M."/>
            <person name="Chen C."/>
            <person name="Shaw J."/>
            <person name="Wu H."/>
            <person name="Hsiao K."/>
            <person name="Chao Y."/>
            <person name="Chu M."/>
            <person name="Cheng C."/>
            <person name="Hour A."/>
            <person name="Lee P."/>
            <person name="Lin S."/>
            <person name="Lin Y."/>
            <person name="Liou J."/>
            <person name="Liu S."/>
            <person name="Hsing Y."/>
            <person name="Raghuvanshi S."/>
            <person name="Mohanty A."/>
            <person name="Bharti A.K."/>
            <person name="Gaur A."/>
            <person name="Gupta V."/>
            <person name="Kumar D."/>
            <person name="Ravi V."/>
            <person name="Vij S."/>
            <person name="Kapur A."/>
            <person name="Khurana P."/>
            <person name="Khurana P."/>
            <person name="Khurana J.P."/>
            <person name="Tyagi A.K."/>
            <person name="Gaikwad K."/>
            <person name="Singh A."/>
            <person name="Dalal V."/>
            <person name="Srivastava S."/>
            <person name="Dixit A."/>
            <person name="Pal A.K."/>
            <person name="Ghazi I.A."/>
            <person name="Yadav M."/>
            <person name="Pandit A."/>
            <person name="Bhargava A."/>
            <person name="Sureshbabu K."/>
            <person name="Batra K."/>
            <person name="Sharma T.R."/>
            <person name="Mohapatra T."/>
            <person name="Singh N.K."/>
            <person name="Messing J."/>
            <person name="Nelson A.B."/>
            <person name="Fuks G."/>
            <person name="Kavchok S."/>
            <person name="Keizer G."/>
            <person name="Linton E."/>
            <person name="Llaca V."/>
            <person name="Song R."/>
            <person name="Tanyolac B."/>
            <person name="Young S."/>
            <person name="Ho-Il K."/>
            <person name="Hahn J.H."/>
            <person name="Sangsakoo G."/>
            <person name="Vanavichit A."/>
            <person name="de Mattos Luiz.A.T."/>
            <person name="Zimmer P.D."/>
            <person name="Malone G."/>
            <person name="Dellagostin O."/>
            <person name="de Oliveira A.C."/>
            <person name="Bevan M."/>
            <person name="Bancroft I."/>
            <person name="Minx P."/>
            <person name="Cordum H."/>
            <person name="Wilson R."/>
            <person name="Cheng Z."/>
            <person name="Jin W."/>
            <person name="Jiang J."/>
            <person name="Leong S.A."/>
            <person name="Iwama H."/>
            <person name="Gojobori T."/>
            <person name="Itoh T."/>
            <person name="Niimura Y."/>
            <person name="Fujii Y."/>
            <person name="Habara T."/>
            <person name="Sakai H."/>
            <person name="Sato Y."/>
            <person name="Wilson G."/>
            <person name="Kumar K."/>
            <person name="McCouch S."/>
            <person name="Juretic N."/>
            <person name="Hoen D."/>
            <person name="Wright S."/>
            <person name="Bruskiewich R."/>
            <person name="Bureau T."/>
            <person name="Miyao A."/>
            <person name="Hirochika H."/>
            <person name="Nishikawa T."/>
            <person name="Kadowaki K."/>
            <person name="Sugiura M."/>
            <person name="Burr B."/>
            <person name="Sasaki T."/>
        </authorList>
    </citation>
    <scope>NUCLEOTIDE SEQUENCE [LARGE SCALE GENOMIC DNA]</scope>
    <source>
        <strain evidence="12">cv. Nipponbare</strain>
    </source>
</reference>
<dbReference type="Proteomes" id="UP000059680">
    <property type="component" value="Chromosome 7"/>
</dbReference>
<feature type="region of interest" description="Disordered" evidence="7">
    <location>
        <begin position="679"/>
        <end position="707"/>
    </location>
</feature>
<evidence type="ECO:0000313" key="11">
    <source>
        <dbReference type="EMBL" id="BAT01042.1"/>
    </source>
</evidence>
<dbReference type="GO" id="GO:0051707">
    <property type="term" value="P:response to other organism"/>
    <property type="evidence" value="ECO:0007669"/>
    <property type="project" value="UniProtKB-ARBA"/>
</dbReference>
<feature type="compositionally biased region" description="Basic and acidic residues" evidence="7">
    <location>
        <begin position="689"/>
        <end position="707"/>
    </location>
</feature>
<dbReference type="SMR" id="A0A0N7KNA1"/>
<reference evidence="11 12" key="2">
    <citation type="journal article" date="2013" name="Plant Cell Physiol.">
        <title>Rice Annotation Project Database (RAP-DB): an integrative and interactive database for rice genomics.</title>
        <authorList>
            <person name="Sakai H."/>
            <person name="Lee S.S."/>
            <person name="Tanaka T."/>
            <person name="Numa H."/>
            <person name="Kim J."/>
            <person name="Kawahara Y."/>
            <person name="Wakimoto H."/>
            <person name="Yang C.C."/>
            <person name="Iwamoto M."/>
            <person name="Abe T."/>
            <person name="Yamada Y."/>
            <person name="Muto A."/>
            <person name="Inokuchi H."/>
            <person name="Ikemura T."/>
            <person name="Matsumoto T."/>
            <person name="Sasaki T."/>
            <person name="Itoh T."/>
        </authorList>
    </citation>
    <scope>NUCLEOTIDE SEQUENCE [LARGE SCALE GENOMIC DNA]</scope>
    <source>
        <strain evidence="12">cv. Nipponbare</strain>
    </source>
</reference>
<proteinExistence type="inferred from homology"/>
<dbReference type="InterPro" id="IPR041118">
    <property type="entry name" value="Rx_N"/>
</dbReference>
<evidence type="ECO:0000256" key="2">
    <source>
        <dbReference type="ARBA" id="ARBA00022614"/>
    </source>
</evidence>
<dbReference type="Gramene" id="Os07t0294100-00">
    <property type="protein sequence ID" value="Os07t0294100-00"/>
    <property type="gene ID" value="Os07g0294100"/>
</dbReference>
<dbReference type="eggNOG" id="KOG4658">
    <property type="taxonomic scope" value="Eukaryota"/>
</dbReference>
<dbReference type="Gene3D" id="1.20.5.4130">
    <property type="match status" value="1"/>
</dbReference>
<dbReference type="EMBL" id="AP014963">
    <property type="protein sequence ID" value="BAT01042.1"/>
    <property type="molecule type" value="Genomic_DNA"/>
</dbReference>
<dbReference type="InterPro" id="IPR027417">
    <property type="entry name" value="P-loop_NTPase"/>
</dbReference>
<gene>
    <name evidence="11" type="ordered locus">Os07g0294100</name>
    <name evidence="11" type="ORF">OSNPB_070294100</name>
</gene>
<keyword evidence="6" id="KW-0175">Coiled coil</keyword>
<dbReference type="Gene3D" id="3.40.50.300">
    <property type="entry name" value="P-loop containing nucleotide triphosphate hydrolases"/>
    <property type="match status" value="1"/>
</dbReference>
<dbReference type="PANTHER" id="PTHR19338">
    <property type="entry name" value="TRANSLOCASE OF INNER MITOCHONDRIAL MEMBRANE 13 HOMOLOG"/>
    <property type="match status" value="1"/>
</dbReference>
<organism evidence="11 12">
    <name type="scientific">Oryza sativa subsp. japonica</name>
    <name type="common">Rice</name>
    <dbReference type="NCBI Taxonomy" id="39947"/>
    <lineage>
        <taxon>Eukaryota</taxon>
        <taxon>Viridiplantae</taxon>
        <taxon>Streptophyta</taxon>
        <taxon>Embryophyta</taxon>
        <taxon>Tracheophyta</taxon>
        <taxon>Spermatophyta</taxon>
        <taxon>Magnoliopsida</taxon>
        <taxon>Liliopsida</taxon>
        <taxon>Poales</taxon>
        <taxon>Poaceae</taxon>
        <taxon>BOP clade</taxon>
        <taxon>Oryzoideae</taxon>
        <taxon>Oryzeae</taxon>
        <taxon>Oryzinae</taxon>
        <taxon>Oryza</taxon>
        <taxon>Oryza sativa</taxon>
    </lineage>
</organism>
<evidence type="ECO:0000313" key="12">
    <source>
        <dbReference type="Proteomes" id="UP000059680"/>
    </source>
</evidence>
<evidence type="ECO:0000259" key="10">
    <source>
        <dbReference type="Pfam" id="PF23598"/>
    </source>
</evidence>
<dbReference type="PaxDb" id="39947-A0A0N7KNA1"/>
<dbReference type="STRING" id="39947.A0A0N7KNA1"/>
<dbReference type="InterPro" id="IPR055414">
    <property type="entry name" value="LRR_R13L4/SHOC2-like"/>
</dbReference>
<feature type="domain" description="Disease resistance N-terminal" evidence="9">
    <location>
        <begin position="7"/>
        <end position="97"/>
    </location>
</feature>
<keyword evidence="4" id="KW-0547">Nucleotide-binding</keyword>
<evidence type="ECO:0000256" key="1">
    <source>
        <dbReference type="ARBA" id="ARBA00008894"/>
    </source>
</evidence>
<keyword evidence="5" id="KW-0611">Plant defense</keyword>
<dbReference type="GO" id="GO:0006952">
    <property type="term" value="P:defense response"/>
    <property type="evidence" value="ECO:0007669"/>
    <property type="project" value="UniProtKB-KW"/>
</dbReference>